<evidence type="ECO:0000256" key="5">
    <source>
        <dbReference type="ARBA" id="ARBA00022786"/>
    </source>
</evidence>
<dbReference type="SUPFAM" id="SSF57850">
    <property type="entry name" value="RING/U-box"/>
    <property type="match status" value="1"/>
</dbReference>
<dbReference type="Gene3D" id="3.30.160.60">
    <property type="entry name" value="Classic Zinc Finger"/>
    <property type="match status" value="1"/>
</dbReference>
<feature type="non-terminal residue" evidence="11">
    <location>
        <position position="709"/>
    </location>
</feature>
<evidence type="ECO:0000256" key="7">
    <source>
        <dbReference type="PROSITE-ProRule" id="PRU00024"/>
    </source>
</evidence>
<dbReference type="PANTHER" id="PTHR25462:SF296">
    <property type="entry name" value="MEIOTIC P26, ISOFORM F"/>
    <property type="match status" value="1"/>
</dbReference>
<dbReference type="PANTHER" id="PTHR25462">
    <property type="entry name" value="BONUS, ISOFORM C-RELATED"/>
    <property type="match status" value="1"/>
</dbReference>
<dbReference type="Gene3D" id="2.60.40.10">
    <property type="entry name" value="Immunoglobulins"/>
    <property type="match status" value="1"/>
</dbReference>
<dbReference type="Gene3D" id="3.30.40.10">
    <property type="entry name" value="Zinc/RING finger domain, C3HC4 (zinc finger)"/>
    <property type="match status" value="1"/>
</dbReference>
<feature type="domain" description="B box-type" evidence="10">
    <location>
        <begin position="153"/>
        <end position="194"/>
    </location>
</feature>
<evidence type="ECO:0000256" key="4">
    <source>
        <dbReference type="ARBA" id="ARBA00022771"/>
    </source>
</evidence>
<dbReference type="InterPro" id="IPR013320">
    <property type="entry name" value="ConA-like_dom_sf"/>
</dbReference>
<reference evidence="11 12" key="1">
    <citation type="submission" date="2022-05" db="EMBL/GenBank/DDBJ databases">
        <authorList>
            <consortium name="Genoscope - CEA"/>
            <person name="William W."/>
        </authorList>
    </citation>
    <scope>NUCLEOTIDE SEQUENCE [LARGE SCALE GENOMIC DNA]</scope>
</reference>
<evidence type="ECO:0000256" key="6">
    <source>
        <dbReference type="ARBA" id="ARBA00022833"/>
    </source>
</evidence>
<feature type="domain" description="B box-type" evidence="10">
    <location>
        <begin position="94"/>
        <end position="141"/>
    </location>
</feature>
<dbReference type="InterPro" id="IPR017868">
    <property type="entry name" value="Filamin/ABP280_repeat-like"/>
</dbReference>
<keyword evidence="2" id="KW-0479">Metal-binding</keyword>
<dbReference type="PROSITE" id="PS00518">
    <property type="entry name" value="ZF_RING_1"/>
    <property type="match status" value="1"/>
</dbReference>
<dbReference type="EMBL" id="CALNXI010003171">
    <property type="protein sequence ID" value="CAH3192417.1"/>
    <property type="molecule type" value="Genomic_DNA"/>
</dbReference>
<evidence type="ECO:0000313" key="11">
    <source>
        <dbReference type="EMBL" id="CAH3192417.1"/>
    </source>
</evidence>
<name>A0ABN8SL96_9CNID</name>
<dbReference type="InterPro" id="IPR043136">
    <property type="entry name" value="B30.2/SPRY_sf"/>
</dbReference>
<dbReference type="InterPro" id="IPR013783">
    <property type="entry name" value="Ig-like_fold"/>
</dbReference>
<dbReference type="InterPro" id="IPR014756">
    <property type="entry name" value="Ig_E-set"/>
</dbReference>
<accession>A0ABN8SL96</accession>
<organism evidence="11 12">
    <name type="scientific">Porites evermanni</name>
    <dbReference type="NCBI Taxonomy" id="104178"/>
    <lineage>
        <taxon>Eukaryota</taxon>
        <taxon>Metazoa</taxon>
        <taxon>Cnidaria</taxon>
        <taxon>Anthozoa</taxon>
        <taxon>Hexacorallia</taxon>
        <taxon>Scleractinia</taxon>
        <taxon>Fungiina</taxon>
        <taxon>Poritidae</taxon>
        <taxon>Porites</taxon>
    </lineage>
</organism>
<dbReference type="Pfam" id="PF00630">
    <property type="entry name" value="Filamin"/>
    <property type="match status" value="1"/>
</dbReference>
<comment type="caution">
    <text evidence="11">The sequence shown here is derived from an EMBL/GenBank/DDBJ whole genome shotgun (WGS) entry which is preliminary data.</text>
</comment>
<dbReference type="SMART" id="SM00557">
    <property type="entry name" value="IG_FLMN"/>
    <property type="match status" value="1"/>
</dbReference>
<dbReference type="Proteomes" id="UP001159427">
    <property type="component" value="Unassembled WGS sequence"/>
</dbReference>
<dbReference type="SUPFAM" id="SSF49899">
    <property type="entry name" value="Concanavalin A-like lectins/glucanases"/>
    <property type="match status" value="1"/>
</dbReference>
<comment type="similarity">
    <text evidence="1">Belongs to the TRIM/RBCC family.</text>
</comment>
<evidence type="ECO:0000259" key="9">
    <source>
        <dbReference type="PROSITE" id="PS50089"/>
    </source>
</evidence>
<proteinExistence type="inferred from homology"/>
<dbReference type="InterPro" id="IPR001841">
    <property type="entry name" value="Znf_RING"/>
</dbReference>
<dbReference type="PROSITE" id="PS50089">
    <property type="entry name" value="ZF_RING_2"/>
    <property type="match status" value="1"/>
</dbReference>
<evidence type="ECO:0000256" key="1">
    <source>
        <dbReference type="ARBA" id="ARBA00008518"/>
    </source>
</evidence>
<dbReference type="InterPro" id="IPR027370">
    <property type="entry name" value="Znf-RING_euk"/>
</dbReference>
<keyword evidence="3" id="KW-0677">Repeat</keyword>
<keyword evidence="12" id="KW-1185">Reference proteome</keyword>
<dbReference type="PROSITE" id="PS50194">
    <property type="entry name" value="FILAMIN_REPEAT"/>
    <property type="match status" value="1"/>
</dbReference>
<keyword evidence="4 7" id="KW-0863">Zinc-finger</keyword>
<evidence type="ECO:0000256" key="8">
    <source>
        <dbReference type="PROSITE-ProRule" id="PRU00087"/>
    </source>
</evidence>
<dbReference type="PROSITE" id="PS50119">
    <property type="entry name" value="ZF_BBOX"/>
    <property type="match status" value="2"/>
</dbReference>
<dbReference type="SMART" id="SM00184">
    <property type="entry name" value="RING"/>
    <property type="match status" value="1"/>
</dbReference>
<dbReference type="Gene3D" id="2.60.120.920">
    <property type="match status" value="1"/>
</dbReference>
<sequence length="709" mass="79739">MAKAASLADTLGKHLECAVCLDQYTEPKVLPCLHTFCKRCLQGLLKHEGAVWKLICPTCRSSAEIPNGEVDLLPANFFVNNLLSVVALHEESETRKLECDNCDSGDPPANRCTTCSHFLCEFCTQAHQRARNTRSHNLVSLEEAKKMGSAAVTKPAICQEHDGEVMKLFCDTCEEAICRDCTIIKHRDHKYTFVKDAFAKGKENLLKILSEAETKATSLMEAVAGVLEMKDNVNSYADETVQEVVECFTDLTACLNTRCHQLVTEIGELKNSKLKSLEIQQEQLETALASLQSSLDFTKKALENGSEVEILNMQKHFSSRLQDLTSTKYQLEPCINEGLKFKNDKQLKRDIDTFGAVADHIPLTFAFLSTVTMEKGEEGVMYNTLCGQSIKFVITAKEHTGRRRIVGGDTFNVFITPAQSHEDGTPLNVQDCGGGTYSFCHTPMEAGNYKLFVQLKNRHVRGSPFTWVVEKWSLALDSSEDSKGQLKFVEDNMTALYKVDYSEELCIRPLVHSWYSTKILRTYLQGRSDKAPFCVGDLSFMDGKHMWRVQIHGDISNGFSFGIIASNRHNAKNLLTERQKMWIWNSGMKQYPDKEEGPLGNMSIIKNCVSGDIIELYLDCERRTLKMFNPRTAQTDTWEGVEGEVSPLFQMTNHGDKVSLKIKSEQQNYEEQQRTLKMFNLGTTAQTDTCEGAEGEVSPFFQMTNDGDK</sequence>
<keyword evidence="6" id="KW-0862">Zinc</keyword>
<dbReference type="SUPFAM" id="SSF81296">
    <property type="entry name" value="E set domains"/>
    <property type="match status" value="1"/>
</dbReference>
<dbReference type="Pfam" id="PF13445">
    <property type="entry name" value="zf-RING_UBOX"/>
    <property type="match status" value="1"/>
</dbReference>
<dbReference type="Pfam" id="PF00643">
    <property type="entry name" value="zf-B_box"/>
    <property type="match status" value="1"/>
</dbReference>
<dbReference type="InterPro" id="IPR013083">
    <property type="entry name" value="Znf_RING/FYVE/PHD"/>
</dbReference>
<dbReference type="SUPFAM" id="SSF57845">
    <property type="entry name" value="B-box zinc-binding domain"/>
    <property type="match status" value="1"/>
</dbReference>
<dbReference type="InterPro" id="IPR003649">
    <property type="entry name" value="Bbox_C"/>
</dbReference>
<dbReference type="InterPro" id="IPR017907">
    <property type="entry name" value="Znf_RING_CS"/>
</dbReference>
<feature type="repeat" description="Filamin" evidence="8">
    <location>
        <begin position="378"/>
        <end position="469"/>
    </location>
</feature>
<evidence type="ECO:0000313" key="12">
    <source>
        <dbReference type="Proteomes" id="UP001159427"/>
    </source>
</evidence>
<dbReference type="SMART" id="SM00336">
    <property type="entry name" value="BBOX"/>
    <property type="match status" value="2"/>
</dbReference>
<evidence type="ECO:0000259" key="10">
    <source>
        <dbReference type="PROSITE" id="PS50119"/>
    </source>
</evidence>
<keyword evidence="5" id="KW-0833">Ubl conjugation pathway</keyword>
<dbReference type="SMART" id="SM00502">
    <property type="entry name" value="BBC"/>
    <property type="match status" value="1"/>
</dbReference>
<protein>
    <submittedName>
        <fullName evidence="11">Uncharacterized protein</fullName>
    </submittedName>
</protein>
<dbReference type="InterPro" id="IPR001298">
    <property type="entry name" value="Filamin/ABP280_rpt"/>
</dbReference>
<dbReference type="InterPro" id="IPR000315">
    <property type="entry name" value="Znf_B-box"/>
</dbReference>
<dbReference type="Gene3D" id="4.10.830.40">
    <property type="match status" value="1"/>
</dbReference>
<feature type="domain" description="RING-type" evidence="9">
    <location>
        <begin position="17"/>
        <end position="60"/>
    </location>
</feature>
<evidence type="ECO:0000256" key="3">
    <source>
        <dbReference type="ARBA" id="ARBA00022737"/>
    </source>
</evidence>
<gene>
    <name evidence="11" type="ORF">PEVE_00023857</name>
</gene>
<dbReference type="InterPro" id="IPR047153">
    <property type="entry name" value="TRIM45/56/19-like"/>
</dbReference>
<evidence type="ECO:0000256" key="2">
    <source>
        <dbReference type="ARBA" id="ARBA00022723"/>
    </source>
</evidence>